<name>A0A7G9WAP8_ALKCA</name>
<dbReference type="KEGG" id="acae:HYG86_13810"/>
<dbReference type="EMBL" id="CP058559">
    <property type="protein sequence ID" value="QNO15760.1"/>
    <property type="molecule type" value="Genomic_DNA"/>
</dbReference>
<dbReference type="PANTHER" id="PTHR43267:SF1">
    <property type="entry name" value="TRNA THREONYLCARBAMOYLADENOSINE DEHYDRATASE"/>
    <property type="match status" value="1"/>
</dbReference>
<dbReference type="RefSeq" id="WP_213166166.1">
    <property type="nucleotide sequence ID" value="NZ_CP058559.1"/>
</dbReference>
<dbReference type="FunFam" id="3.40.50.720:FF:000141">
    <property type="entry name" value="tRNA threonylcarbamoyladenosine dehydratase"/>
    <property type="match status" value="1"/>
</dbReference>
<dbReference type="GO" id="GO:0061504">
    <property type="term" value="P:cyclic threonylcarbamoyladenosine biosynthetic process"/>
    <property type="evidence" value="ECO:0007669"/>
    <property type="project" value="TreeGrafter"/>
</dbReference>
<dbReference type="GO" id="GO:0061503">
    <property type="term" value="F:tRNA threonylcarbamoyladenosine dehydratase"/>
    <property type="evidence" value="ECO:0007669"/>
    <property type="project" value="TreeGrafter"/>
</dbReference>
<dbReference type="Proteomes" id="UP000516160">
    <property type="component" value="Chromosome"/>
</dbReference>
<dbReference type="AlphaFoldDB" id="A0A7G9WAP8"/>
<reference evidence="2 3" key="1">
    <citation type="submission" date="2020-07" db="EMBL/GenBank/DDBJ databases">
        <title>Alkalicella. sp. LB2 genome.</title>
        <authorList>
            <person name="Postec A."/>
            <person name="Quemeneur M."/>
        </authorList>
    </citation>
    <scope>NUCLEOTIDE SEQUENCE [LARGE SCALE GENOMIC DNA]</scope>
    <source>
        <strain evidence="2 3">LB2</strain>
    </source>
</reference>
<feature type="domain" description="THIF-type NAD/FAD binding fold" evidence="1">
    <location>
        <begin position="9"/>
        <end position="250"/>
    </location>
</feature>
<keyword evidence="3" id="KW-1185">Reference proteome</keyword>
<dbReference type="Pfam" id="PF00899">
    <property type="entry name" value="ThiF"/>
    <property type="match status" value="1"/>
</dbReference>
<dbReference type="InterPro" id="IPR035985">
    <property type="entry name" value="Ubiquitin-activating_enz"/>
</dbReference>
<dbReference type="CDD" id="cd00755">
    <property type="entry name" value="YgdL_like"/>
    <property type="match status" value="1"/>
</dbReference>
<dbReference type="GO" id="GO:0008641">
    <property type="term" value="F:ubiquitin-like modifier activating enzyme activity"/>
    <property type="evidence" value="ECO:0007669"/>
    <property type="project" value="InterPro"/>
</dbReference>
<organism evidence="2 3">
    <name type="scientific">Alkalicella caledoniensis</name>
    <dbReference type="NCBI Taxonomy" id="2731377"/>
    <lineage>
        <taxon>Bacteria</taxon>
        <taxon>Bacillati</taxon>
        <taxon>Bacillota</taxon>
        <taxon>Clostridia</taxon>
        <taxon>Eubacteriales</taxon>
        <taxon>Proteinivoracaceae</taxon>
        <taxon>Alkalicella</taxon>
    </lineage>
</organism>
<dbReference type="SUPFAM" id="SSF69572">
    <property type="entry name" value="Activating enzymes of the ubiquitin-like proteins"/>
    <property type="match status" value="1"/>
</dbReference>
<proteinExistence type="predicted"/>
<protein>
    <submittedName>
        <fullName evidence="2">tRNA threonylcarbamoyladenosine dehydratase</fullName>
    </submittedName>
</protein>
<evidence type="ECO:0000313" key="3">
    <source>
        <dbReference type="Proteomes" id="UP000516160"/>
    </source>
</evidence>
<evidence type="ECO:0000259" key="1">
    <source>
        <dbReference type="Pfam" id="PF00899"/>
    </source>
</evidence>
<dbReference type="InterPro" id="IPR045886">
    <property type="entry name" value="ThiF/MoeB/HesA"/>
</dbReference>
<dbReference type="Gene3D" id="3.40.50.720">
    <property type="entry name" value="NAD(P)-binding Rossmann-like Domain"/>
    <property type="match status" value="1"/>
</dbReference>
<sequence>MKQHRFARTEMLIGTENLEKLKNSAVIIFGVGGVGSYSVEALARAGVGKLRLVDFDDICLTNSNRQLHALKNTVGKIKVDVMAERAKLINPDIEVEAVKEFYTIENGEELLSGEFDYVIDAIDTITAKLHLIETCVKRGVPVISSMGAGNKLRPELLEIVDISETSFCPLARVMRKELKKRGIHKGVEVVYSQEFPRKPIMEGDCKNNCICPGGDGHCTKKRQIPGSISFVPSTVGLLMAGRVVNRIIGEID</sequence>
<gene>
    <name evidence="2" type="ORF">HYG86_13810</name>
</gene>
<dbReference type="InterPro" id="IPR000594">
    <property type="entry name" value="ThiF_NAD_FAD-bd"/>
</dbReference>
<dbReference type="PANTHER" id="PTHR43267">
    <property type="entry name" value="TRNA THREONYLCARBAMOYLADENOSINE DEHYDRATASE"/>
    <property type="match status" value="1"/>
</dbReference>
<evidence type="ECO:0000313" key="2">
    <source>
        <dbReference type="EMBL" id="QNO15760.1"/>
    </source>
</evidence>
<accession>A0A7G9WAP8</accession>